<dbReference type="EMBL" id="VIIS01002082">
    <property type="protein sequence ID" value="KAF0288736.1"/>
    <property type="molecule type" value="Genomic_DNA"/>
</dbReference>
<dbReference type="GO" id="GO:0007018">
    <property type="term" value="P:microtubule-based movement"/>
    <property type="evidence" value="ECO:0007669"/>
    <property type="project" value="TreeGrafter"/>
</dbReference>
<dbReference type="AlphaFoldDB" id="A0A6A4V258"/>
<dbReference type="GO" id="GO:0005868">
    <property type="term" value="C:cytoplasmic dynein complex"/>
    <property type="evidence" value="ECO:0007669"/>
    <property type="project" value="TreeGrafter"/>
</dbReference>
<name>A0A6A4V258_AMPAM</name>
<comment type="caution">
    <text evidence="2">The sequence shown here is derived from an EMBL/GenBank/DDBJ whole genome shotgun (WGS) entry which is preliminary data.</text>
</comment>
<comment type="similarity">
    <text evidence="1">Belongs to the dynein light chain Tctex-type family.</text>
</comment>
<dbReference type="Pfam" id="PF03645">
    <property type="entry name" value="Tctex-1"/>
    <property type="match status" value="1"/>
</dbReference>
<sequence length="151" mass="17150">MSKKDKDATLCCEVTHSFMPVPLPPDDPRFKQRVENTFRLDPEASERFRCGHAKELVQARLTEALQGVQYDVEQARSLAVSIANNIRLDLEQLYLPRYKLVAHVLISERRDQGLAVGCRFLWDDAKDNFATATFENQTLVAVAAVFGTYCE</sequence>
<dbReference type="CDD" id="cd21451">
    <property type="entry name" value="DLC-like_TCTEX1D"/>
    <property type="match status" value="1"/>
</dbReference>
<dbReference type="InterPro" id="IPR038586">
    <property type="entry name" value="Tctex-1-like_sf"/>
</dbReference>
<dbReference type="PANTHER" id="PTHR21255">
    <property type="entry name" value="T-COMPLEX-ASSOCIATED-TESTIS-EXPRESSED 1/ DYNEIN LIGHT CHAIN"/>
    <property type="match status" value="1"/>
</dbReference>
<accession>A0A6A4V258</accession>
<dbReference type="Gene3D" id="3.30.1140.40">
    <property type="entry name" value="Tctex-1"/>
    <property type="match status" value="1"/>
</dbReference>
<organism evidence="2 3">
    <name type="scientific">Amphibalanus amphitrite</name>
    <name type="common">Striped barnacle</name>
    <name type="synonym">Balanus amphitrite</name>
    <dbReference type="NCBI Taxonomy" id="1232801"/>
    <lineage>
        <taxon>Eukaryota</taxon>
        <taxon>Metazoa</taxon>
        <taxon>Ecdysozoa</taxon>
        <taxon>Arthropoda</taxon>
        <taxon>Crustacea</taxon>
        <taxon>Multicrustacea</taxon>
        <taxon>Cirripedia</taxon>
        <taxon>Thoracica</taxon>
        <taxon>Thoracicalcarea</taxon>
        <taxon>Balanomorpha</taxon>
        <taxon>Balanoidea</taxon>
        <taxon>Balanidae</taxon>
        <taxon>Amphibalaninae</taxon>
        <taxon>Amphibalanus</taxon>
    </lineage>
</organism>
<evidence type="ECO:0000256" key="1">
    <source>
        <dbReference type="ARBA" id="ARBA00005361"/>
    </source>
</evidence>
<dbReference type="PANTHER" id="PTHR21255:SF7">
    <property type="entry name" value="DYNEIN LIGHT CHAIN TCTEX-TYPE PROTEIN 2B"/>
    <property type="match status" value="1"/>
</dbReference>
<keyword evidence="3" id="KW-1185">Reference proteome</keyword>
<gene>
    <name evidence="2" type="primary">METTL4</name>
    <name evidence="2" type="ORF">FJT64_012893</name>
</gene>
<dbReference type="OrthoDB" id="10248487at2759"/>
<dbReference type="GO" id="GO:0045505">
    <property type="term" value="F:dynein intermediate chain binding"/>
    <property type="evidence" value="ECO:0007669"/>
    <property type="project" value="TreeGrafter"/>
</dbReference>
<evidence type="ECO:0000313" key="3">
    <source>
        <dbReference type="Proteomes" id="UP000440578"/>
    </source>
</evidence>
<dbReference type="Proteomes" id="UP000440578">
    <property type="component" value="Unassembled WGS sequence"/>
</dbReference>
<reference evidence="2 3" key="1">
    <citation type="submission" date="2019-07" db="EMBL/GenBank/DDBJ databases">
        <title>Draft genome assembly of a fouling barnacle, Amphibalanus amphitrite (Darwin, 1854): The first reference genome for Thecostraca.</title>
        <authorList>
            <person name="Kim W."/>
        </authorList>
    </citation>
    <scope>NUCLEOTIDE SEQUENCE [LARGE SCALE GENOMIC DNA]</scope>
    <source>
        <strain evidence="2">SNU_AA5</strain>
        <tissue evidence="2">Soma without cirri and trophi</tissue>
    </source>
</reference>
<protein>
    <submittedName>
        <fullName evidence="2">Tctex1 domain-containing protein 1</fullName>
    </submittedName>
</protein>
<dbReference type="GO" id="GO:0005737">
    <property type="term" value="C:cytoplasm"/>
    <property type="evidence" value="ECO:0007669"/>
    <property type="project" value="TreeGrafter"/>
</dbReference>
<proteinExistence type="inferred from homology"/>
<dbReference type="InterPro" id="IPR005334">
    <property type="entry name" value="Tctex-1-like"/>
</dbReference>
<evidence type="ECO:0000313" key="2">
    <source>
        <dbReference type="EMBL" id="KAF0288736.1"/>
    </source>
</evidence>